<dbReference type="OrthoDB" id="510539at2759"/>
<comment type="cofactor">
    <cofactor evidence="23 25">
        <name>Zn(2+)</name>
        <dbReference type="ChEBI" id="CHEBI:29105"/>
    </cofactor>
    <text evidence="23 25">Binds 1 zinc ion per subunit.</text>
</comment>
<evidence type="ECO:0000256" key="10">
    <source>
        <dbReference type="ARBA" id="ARBA00022723"/>
    </source>
</evidence>
<name>A0A834HWZ8_RHYFE</name>
<feature type="binding site" evidence="22">
    <location>
        <position position="849"/>
    </location>
    <ligand>
        <name>substrate</name>
    </ligand>
</feature>
<feature type="domain" description="Aminopeptidase N-like N-terminal" evidence="29">
    <location>
        <begin position="28"/>
        <end position="223"/>
    </location>
</feature>
<dbReference type="GO" id="GO:0016285">
    <property type="term" value="F:alanyl aminopeptidase activity"/>
    <property type="evidence" value="ECO:0007669"/>
    <property type="project" value="UniProtKB-EC"/>
</dbReference>
<dbReference type="GO" id="GO:0098552">
    <property type="term" value="C:side of membrane"/>
    <property type="evidence" value="ECO:0007669"/>
    <property type="project" value="UniProtKB-KW"/>
</dbReference>
<evidence type="ECO:0000256" key="26">
    <source>
        <dbReference type="SAM" id="SignalP"/>
    </source>
</evidence>
<dbReference type="InterPro" id="IPR034016">
    <property type="entry name" value="M1_APN-typ"/>
</dbReference>
<evidence type="ECO:0000256" key="15">
    <source>
        <dbReference type="ARBA" id="ARBA00022989"/>
    </source>
</evidence>
<dbReference type="SUPFAM" id="SSF55486">
    <property type="entry name" value="Metalloproteases ('zincins'), catalytic domain"/>
    <property type="match status" value="1"/>
</dbReference>
<dbReference type="GO" id="GO:0005615">
    <property type="term" value="C:extracellular space"/>
    <property type="evidence" value="ECO:0007669"/>
    <property type="project" value="TreeGrafter"/>
</dbReference>
<evidence type="ECO:0000256" key="22">
    <source>
        <dbReference type="PIRSR" id="PIRSR634016-2"/>
    </source>
</evidence>
<dbReference type="Gene3D" id="2.60.40.1910">
    <property type="match status" value="1"/>
</dbReference>
<dbReference type="PANTHER" id="PTHR11533">
    <property type="entry name" value="PROTEASE M1 ZINC METALLOPROTEASE"/>
    <property type="match status" value="1"/>
</dbReference>
<keyword evidence="12 25" id="KW-0378">Hydrolase</keyword>
<organism evidence="30 31">
    <name type="scientific">Rhynchophorus ferrugineus</name>
    <name type="common">Red palm weevil</name>
    <name type="synonym">Curculio ferrugineus</name>
    <dbReference type="NCBI Taxonomy" id="354439"/>
    <lineage>
        <taxon>Eukaryota</taxon>
        <taxon>Metazoa</taxon>
        <taxon>Ecdysozoa</taxon>
        <taxon>Arthropoda</taxon>
        <taxon>Hexapoda</taxon>
        <taxon>Insecta</taxon>
        <taxon>Pterygota</taxon>
        <taxon>Neoptera</taxon>
        <taxon>Endopterygota</taxon>
        <taxon>Coleoptera</taxon>
        <taxon>Polyphaga</taxon>
        <taxon>Cucujiformia</taxon>
        <taxon>Curculionidae</taxon>
        <taxon>Dryophthorinae</taxon>
        <taxon>Rhynchophorus</taxon>
    </lineage>
</organism>
<dbReference type="FunFam" id="1.10.390.10:FF:000001">
    <property type="entry name" value="Aminopeptidase"/>
    <property type="match status" value="1"/>
</dbReference>
<evidence type="ECO:0000313" key="30">
    <source>
        <dbReference type="EMBL" id="KAF7268819.1"/>
    </source>
</evidence>
<evidence type="ECO:0000256" key="20">
    <source>
        <dbReference type="ARBA" id="ARBA00023288"/>
    </source>
</evidence>
<evidence type="ECO:0000256" key="8">
    <source>
        <dbReference type="ARBA" id="ARBA00022670"/>
    </source>
</evidence>
<evidence type="ECO:0000256" key="25">
    <source>
        <dbReference type="RuleBase" id="RU364040"/>
    </source>
</evidence>
<keyword evidence="18" id="KW-1015">Disulfide bond</keyword>
<evidence type="ECO:0000259" key="29">
    <source>
        <dbReference type="Pfam" id="PF17900"/>
    </source>
</evidence>
<feature type="binding site" evidence="22">
    <location>
        <position position="158"/>
    </location>
    <ligand>
        <name>substrate</name>
    </ligand>
</feature>
<evidence type="ECO:0000256" key="23">
    <source>
        <dbReference type="PIRSR" id="PIRSR634016-3"/>
    </source>
</evidence>
<keyword evidence="20" id="KW-0449">Lipoprotein</keyword>
<keyword evidence="15" id="KW-1133">Transmembrane helix</keyword>
<dbReference type="GO" id="GO:0005737">
    <property type="term" value="C:cytoplasm"/>
    <property type="evidence" value="ECO:0007669"/>
    <property type="project" value="TreeGrafter"/>
</dbReference>
<keyword evidence="13 23" id="KW-0862">Zinc</keyword>
<keyword evidence="14" id="KW-0735">Signal-anchor</keyword>
<evidence type="ECO:0000256" key="2">
    <source>
        <dbReference type="ARBA" id="ARBA00004606"/>
    </source>
</evidence>
<keyword evidence="6" id="KW-1003">Cell membrane</keyword>
<evidence type="ECO:0000313" key="31">
    <source>
        <dbReference type="Proteomes" id="UP000625711"/>
    </source>
</evidence>
<evidence type="ECO:0000256" key="6">
    <source>
        <dbReference type="ARBA" id="ARBA00022475"/>
    </source>
</evidence>
<feature type="binding site" evidence="23">
    <location>
        <position position="333"/>
    </location>
    <ligand>
        <name>Zn(2+)</name>
        <dbReference type="ChEBI" id="CHEBI:29105"/>
        <note>catalytic</note>
    </ligand>
</feature>
<dbReference type="PRINTS" id="PR00756">
    <property type="entry name" value="ALADIPTASE"/>
</dbReference>
<evidence type="ECO:0000256" key="11">
    <source>
        <dbReference type="ARBA" id="ARBA00022729"/>
    </source>
</evidence>
<feature type="active site" description="Proton acceptor" evidence="21">
    <location>
        <position position="334"/>
    </location>
</feature>
<evidence type="ECO:0000256" key="16">
    <source>
        <dbReference type="ARBA" id="ARBA00023049"/>
    </source>
</evidence>
<dbReference type="Gene3D" id="2.60.40.1730">
    <property type="entry name" value="tricorn interacting facor f3 domain"/>
    <property type="match status" value="1"/>
</dbReference>
<dbReference type="Gene3D" id="1.25.50.20">
    <property type="match status" value="1"/>
</dbReference>
<protein>
    <recommendedName>
        <fullName evidence="25">Aminopeptidase</fullName>
        <ecNumber evidence="25">3.4.11.-</ecNumber>
    </recommendedName>
</protein>
<evidence type="ECO:0000256" key="19">
    <source>
        <dbReference type="ARBA" id="ARBA00023180"/>
    </source>
</evidence>
<comment type="catalytic activity">
    <reaction evidence="1">
        <text>Release of an N-terminal amino acid, Xaa-|-Yaa- from a peptide, amide or arylamide. Xaa is preferably Ala, but may be most amino acids including Pro (slow action). When a terminal hydrophobic residue is followed by a prolyl residue, the two may be released as an intact Xaa-Pro dipeptide.</text>
        <dbReference type="EC" id="3.4.11.2"/>
    </reaction>
</comment>
<proteinExistence type="inferred from homology"/>
<comment type="subcellular location">
    <subcellularLocation>
        <location evidence="3">Cell membrane</location>
        <topology evidence="3">Lipid-anchor</topology>
        <topology evidence="3">GPI-anchor</topology>
    </subcellularLocation>
    <subcellularLocation>
        <location evidence="2">Membrane</location>
        <topology evidence="2">Single-pass type II membrane protein</topology>
    </subcellularLocation>
</comment>
<evidence type="ECO:0000256" key="18">
    <source>
        <dbReference type="ARBA" id="ARBA00023157"/>
    </source>
</evidence>
<evidence type="ECO:0000256" key="7">
    <source>
        <dbReference type="ARBA" id="ARBA00022622"/>
    </source>
</evidence>
<evidence type="ECO:0000256" key="1">
    <source>
        <dbReference type="ARBA" id="ARBA00000098"/>
    </source>
</evidence>
<dbReference type="SUPFAM" id="SSF63737">
    <property type="entry name" value="Leukotriene A4 hydrolase N-terminal domain"/>
    <property type="match status" value="1"/>
</dbReference>
<feature type="site" description="Transition state stabilizer" evidence="24">
    <location>
        <position position="419"/>
    </location>
</feature>
<dbReference type="InterPro" id="IPR001930">
    <property type="entry name" value="Peptidase_M1"/>
</dbReference>
<evidence type="ECO:0000256" key="13">
    <source>
        <dbReference type="ARBA" id="ARBA00022833"/>
    </source>
</evidence>
<dbReference type="GO" id="GO:0043171">
    <property type="term" value="P:peptide catabolic process"/>
    <property type="evidence" value="ECO:0007669"/>
    <property type="project" value="TreeGrafter"/>
</dbReference>
<dbReference type="InterPro" id="IPR045357">
    <property type="entry name" value="Aminopeptidase_N-like_N"/>
</dbReference>
<evidence type="ECO:0000256" key="4">
    <source>
        <dbReference type="ARBA" id="ARBA00010136"/>
    </source>
</evidence>
<dbReference type="GO" id="GO:0005886">
    <property type="term" value="C:plasma membrane"/>
    <property type="evidence" value="ECO:0007669"/>
    <property type="project" value="UniProtKB-SubCell"/>
</dbReference>
<feature type="domain" description="Peptidase M1 membrane alanine aminopeptidase" evidence="27">
    <location>
        <begin position="262"/>
        <end position="486"/>
    </location>
</feature>
<evidence type="ECO:0000256" key="3">
    <source>
        <dbReference type="ARBA" id="ARBA00004609"/>
    </source>
</evidence>
<dbReference type="Pfam" id="PF01433">
    <property type="entry name" value="Peptidase_M1"/>
    <property type="match status" value="1"/>
</dbReference>
<dbReference type="FunFam" id="1.25.50.20:FF:000001">
    <property type="entry name" value="Aminopeptidase"/>
    <property type="match status" value="1"/>
</dbReference>
<evidence type="ECO:0000259" key="27">
    <source>
        <dbReference type="Pfam" id="PF01433"/>
    </source>
</evidence>
<dbReference type="InterPro" id="IPR027268">
    <property type="entry name" value="Peptidase_M4/M1_CTD_sf"/>
</dbReference>
<dbReference type="GO" id="GO:0042277">
    <property type="term" value="F:peptide binding"/>
    <property type="evidence" value="ECO:0007669"/>
    <property type="project" value="TreeGrafter"/>
</dbReference>
<keyword evidence="11 26" id="KW-0732">Signal</keyword>
<dbReference type="Gene3D" id="1.10.390.10">
    <property type="entry name" value="Neutral Protease Domain 2"/>
    <property type="match status" value="1"/>
</dbReference>
<evidence type="ECO:0000256" key="5">
    <source>
        <dbReference type="ARBA" id="ARBA00022438"/>
    </source>
</evidence>
<dbReference type="EMBL" id="JAACXV010014301">
    <property type="protein sequence ID" value="KAF7268819.1"/>
    <property type="molecule type" value="Genomic_DNA"/>
</dbReference>
<dbReference type="InterPro" id="IPR042097">
    <property type="entry name" value="Aminopeptidase_N-like_N_sf"/>
</dbReference>
<dbReference type="Pfam" id="PF17900">
    <property type="entry name" value="Peptidase_M1_N"/>
    <property type="match status" value="1"/>
</dbReference>
<evidence type="ECO:0000256" key="17">
    <source>
        <dbReference type="ARBA" id="ARBA00023136"/>
    </source>
</evidence>
<dbReference type="Pfam" id="PF11838">
    <property type="entry name" value="ERAP1_C"/>
    <property type="match status" value="1"/>
</dbReference>
<comment type="caution">
    <text evidence="30">The sequence shown here is derived from an EMBL/GenBank/DDBJ whole genome shotgun (WGS) entry which is preliminary data.</text>
</comment>
<dbReference type="PANTHER" id="PTHR11533:SF253">
    <property type="entry name" value="AMINOPEPTIDASE-RELATED"/>
    <property type="match status" value="1"/>
</dbReference>
<dbReference type="GO" id="GO:0006508">
    <property type="term" value="P:proteolysis"/>
    <property type="evidence" value="ECO:0007669"/>
    <property type="project" value="UniProtKB-KW"/>
</dbReference>
<keyword evidence="10 23" id="KW-0479">Metal-binding</keyword>
<keyword evidence="8 25" id="KW-0645">Protease</keyword>
<feature type="chain" id="PRO_5032971564" description="Aminopeptidase" evidence="26">
    <location>
        <begin position="18"/>
        <end position="920"/>
    </location>
</feature>
<gene>
    <name evidence="30" type="ORF">GWI33_018165</name>
</gene>
<keyword evidence="16 25" id="KW-0482">Metalloprotease</keyword>
<evidence type="ECO:0000256" key="21">
    <source>
        <dbReference type="PIRSR" id="PIRSR634016-1"/>
    </source>
</evidence>
<dbReference type="Proteomes" id="UP000625711">
    <property type="component" value="Unassembled WGS sequence"/>
</dbReference>
<keyword evidence="31" id="KW-1185">Reference proteome</keyword>
<dbReference type="FunFam" id="2.60.40.1910:FF:000008">
    <property type="entry name" value="Aminopeptidase"/>
    <property type="match status" value="1"/>
</dbReference>
<dbReference type="CDD" id="cd09601">
    <property type="entry name" value="M1_APN-Q_like"/>
    <property type="match status" value="1"/>
</dbReference>
<keyword evidence="5 25" id="KW-0031">Aminopeptidase</keyword>
<keyword evidence="19" id="KW-0325">Glycoprotein</keyword>
<feature type="domain" description="ERAP1-like C-terminal" evidence="28">
    <location>
        <begin position="570"/>
        <end position="897"/>
    </location>
</feature>
<reference evidence="30" key="1">
    <citation type="submission" date="2020-08" db="EMBL/GenBank/DDBJ databases">
        <title>Genome sequencing and assembly of the red palm weevil Rhynchophorus ferrugineus.</title>
        <authorList>
            <person name="Dias G.B."/>
            <person name="Bergman C.M."/>
            <person name="Manee M."/>
        </authorList>
    </citation>
    <scope>NUCLEOTIDE SEQUENCE</scope>
    <source>
        <strain evidence="30">AA-2017</strain>
        <tissue evidence="30">Whole larva</tissue>
    </source>
</reference>
<dbReference type="AlphaFoldDB" id="A0A834HWZ8"/>
<evidence type="ECO:0000256" key="24">
    <source>
        <dbReference type="PIRSR" id="PIRSR634016-4"/>
    </source>
</evidence>
<dbReference type="GO" id="GO:0008270">
    <property type="term" value="F:zinc ion binding"/>
    <property type="evidence" value="ECO:0007669"/>
    <property type="project" value="UniProtKB-UniRule"/>
</dbReference>
<evidence type="ECO:0000256" key="14">
    <source>
        <dbReference type="ARBA" id="ARBA00022968"/>
    </source>
</evidence>
<keyword evidence="17" id="KW-0472">Membrane</keyword>
<dbReference type="InterPro" id="IPR014782">
    <property type="entry name" value="Peptidase_M1_dom"/>
</dbReference>
<evidence type="ECO:0000256" key="12">
    <source>
        <dbReference type="ARBA" id="ARBA00022801"/>
    </source>
</evidence>
<dbReference type="EC" id="3.4.11.-" evidence="25"/>
<feature type="binding site" evidence="22">
    <location>
        <begin position="297"/>
        <end position="301"/>
    </location>
    <ligand>
        <name>substrate</name>
    </ligand>
</feature>
<evidence type="ECO:0000259" key="28">
    <source>
        <dbReference type="Pfam" id="PF11838"/>
    </source>
</evidence>
<dbReference type="FunFam" id="2.60.40.1730:FF:000012">
    <property type="entry name" value="Aminopeptidase N"/>
    <property type="match status" value="1"/>
</dbReference>
<dbReference type="PROSITE" id="PS51257">
    <property type="entry name" value="PROKAR_LIPOPROTEIN"/>
    <property type="match status" value="1"/>
</dbReference>
<feature type="binding site" evidence="23">
    <location>
        <position position="356"/>
    </location>
    <ligand>
        <name>Zn(2+)</name>
        <dbReference type="ChEBI" id="CHEBI:29105"/>
        <note>catalytic</note>
    </ligand>
</feature>
<comment type="similarity">
    <text evidence="4 25">Belongs to the peptidase M1 family.</text>
</comment>
<dbReference type="InterPro" id="IPR050344">
    <property type="entry name" value="Peptidase_M1_aminopeptidases"/>
</dbReference>
<dbReference type="InterPro" id="IPR024571">
    <property type="entry name" value="ERAP1-like_C_dom"/>
</dbReference>
<feature type="signal peptide" evidence="26">
    <location>
        <begin position="1"/>
        <end position="17"/>
    </location>
</feature>
<keyword evidence="7" id="KW-0336">GPI-anchor</keyword>
<dbReference type="GO" id="GO:0070006">
    <property type="term" value="F:metalloaminopeptidase activity"/>
    <property type="evidence" value="ECO:0007669"/>
    <property type="project" value="TreeGrafter"/>
</dbReference>
<keyword evidence="9" id="KW-0812">Transmembrane</keyword>
<sequence>MRAVLVAALTLLTFVSCEDYRLPKNIRPESYRLEIITPFGEKDNFEFEGKVWIETSCVSPTVNITLHSKGLDIGEQEVTLRDISSKATKPVKALKVTYEKEHDFLIILLEKPLTEDHRYEIYIPFKGKLDDGLAGFYRSSYVDSHTKEKIWLGVTQFEAISARRAFPCFDEPEMKATFDISIARKDGYRAISNMPLLVTEPMKEKTGWYWDRFDISVPMSTYLVAYVVSDFEYKEAEPLEDFNNVTFKIWARSDALNQVDFAKEVGPKALRFFEKFFNIDYPLPKQDMVAIPDFSAGAMENWGLITYREAYLLYDPEVSSKVSQHRVASVIAHELAHQWFGNLVTMKWWTDLWLNEGFATYMASVAVDHLFPLWNSLEEEGATNILSVFSFDALRTSHPVSVPIGNPKQIDEIFDTISYKKGSSLIRMMSLFLGEETLRTGVSKYLREHRYHNAEQDDLWHALTQAAHDKGTLPKDLTVKTIMDTWTLQTGYPVITVHRNYDNGSVYITQERFLRDTIKAKDDIKPCWWVPLSYSTSAHSEFNVTTPQHWLSCPNDQDHVIEHVAEPQEWVIFNNKMAGIYKVNYDENNWHLITQALKTEEAKNIPILNRAQLIADAADLAFIGTQKYETFFDLIGYLENESEYLPWNTALGKTGTISTYLKKSPAYGAFKDYMKYLLTPMYEKIGGLSPVKKEDSDKLDKVKLHNLLASRSCKYEVDNCVTEAIKLFREFQHASDGANPIPKDLRGVVYCTALEHGAEEEWNFLWEKYQSSNVATEKSTLLSVLGCTKEIWLLSRYLKWSLDDTKVRRQDSSSVFNSVASNDVGFFIAKTFLYENVDKIFKHLSPNKRRISNYLSSISSKMTQEKELHELDYFIDSHKENFSEVKQGVEQALETVKINVQWQQRHAEEIGSILKKYTKE</sequence>
<feature type="binding site" evidence="23">
    <location>
        <position position="337"/>
    </location>
    <ligand>
        <name>Zn(2+)</name>
        <dbReference type="ChEBI" id="CHEBI:29105"/>
        <note>catalytic</note>
    </ligand>
</feature>
<evidence type="ECO:0000256" key="9">
    <source>
        <dbReference type="ARBA" id="ARBA00022692"/>
    </source>
</evidence>
<accession>A0A834HWZ8</accession>